<evidence type="ECO:0000313" key="3">
    <source>
        <dbReference type="Proteomes" id="UP000308671"/>
    </source>
</evidence>
<dbReference type="Gene3D" id="1.10.275.10">
    <property type="entry name" value="Fumarase/aspartase (N-terminal domain)"/>
    <property type="match status" value="1"/>
</dbReference>
<proteinExistence type="predicted"/>
<feature type="region of interest" description="Disordered" evidence="1">
    <location>
        <begin position="74"/>
        <end position="111"/>
    </location>
</feature>
<dbReference type="EMBL" id="PQXL01000042">
    <property type="protein sequence ID" value="THV53760.1"/>
    <property type="molecule type" value="Genomic_DNA"/>
</dbReference>
<dbReference type="AlphaFoldDB" id="A0A4S8R7Y8"/>
<gene>
    <name evidence="2" type="ORF">BGAL_0042g00050</name>
</gene>
<organism evidence="2 3">
    <name type="scientific">Botrytis galanthina</name>
    <dbReference type="NCBI Taxonomy" id="278940"/>
    <lineage>
        <taxon>Eukaryota</taxon>
        <taxon>Fungi</taxon>
        <taxon>Dikarya</taxon>
        <taxon>Ascomycota</taxon>
        <taxon>Pezizomycotina</taxon>
        <taxon>Leotiomycetes</taxon>
        <taxon>Helotiales</taxon>
        <taxon>Sclerotiniaceae</taxon>
        <taxon>Botrytis</taxon>
    </lineage>
</organism>
<evidence type="ECO:0000256" key="1">
    <source>
        <dbReference type="SAM" id="MobiDB-lite"/>
    </source>
</evidence>
<accession>A0A4S8R7Y8</accession>
<comment type="caution">
    <text evidence="2">The sequence shown here is derived from an EMBL/GenBank/DDBJ whole genome shotgun (WGS) entry which is preliminary data.</text>
</comment>
<name>A0A4S8R7Y8_9HELO</name>
<dbReference type="Gene3D" id="1.20.200.10">
    <property type="entry name" value="Fumarase/aspartase (Central domain)"/>
    <property type="match status" value="1"/>
</dbReference>
<protein>
    <submittedName>
        <fullName evidence="2">Uncharacterized protein</fullName>
    </submittedName>
</protein>
<dbReference type="Proteomes" id="UP000308671">
    <property type="component" value="Unassembled WGS sequence"/>
</dbReference>
<sequence>MEGMDIQSCVWARVVYGLTFATYIQRLPEVIKRVNGSPLGCALLPHNPFNINRETMEEEINRLQAEFGIGGATSGFGTLSHGSGTVRRRPVPNRKSPRSRRYRVSSPSRNF</sequence>
<dbReference type="InterPro" id="IPR024083">
    <property type="entry name" value="Fumarase/histidase_N"/>
</dbReference>
<feature type="compositionally biased region" description="Basic residues" evidence="1">
    <location>
        <begin position="86"/>
        <end position="103"/>
    </location>
</feature>
<evidence type="ECO:0000313" key="2">
    <source>
        <dbReference type="EMBL" id="THV53760.1"/>
    </source>
</evidence>
<reference evidence="2 3" key="1">
    <citation type="submission" date="2017-12" db="EMBL/GenBank/DDBJ databases">
        <title>Comparative genomics of Botrytis spp.</title>
        <authorList>
            <person name="Valero-Jimenez C.A."/>
            <person name="Tapia P."/>
            <person name="Veloso J."/>
            <person name="Silva-Moreno E."/>
            <person name="Staats M."/>
            <person name="Valdes J.H."/>
            <person name="Van Kan J.A.L."/>
        </authorList>
    </citation>
    <scope>NUCLEOTIDE SEQUENCE [LARGE SCALE GENOMIC DNA]</scope>
    <source>
        <strain evidence="2 3">MUCL435</strain>
    </source>
</reference>
<keyword evidence="3" id="KW-1185">Reference proteome</keyword>